<name>A0A9W5R0F2_BACCE</name>
<dbReference type="SUPFAM" id="SSF56988">
    <property type="entry name" value="Anthrax protective antigen"/>
    <property type="match status" value="1"/>
</dbReference>
<dbReference type="InterPro" id="IPR035088">
    <property type="entry name" value="PA_Ca-bd"/>
</dbReference>
<dbReference type="SMART" id="SM00758">
    <property type="entry name" value="PA14"/>
    <property type="match status" value="1"/>
</dbReference>
<organism evidence="4 5">
    <name type="scientific">Bacillus cereus VD184</name>
    <dbReference type="NCBI Taxonomy" id="1053242"/>
    <lineage>
        <taxon>Bacteria</taxon>
        <taxon>Bacillati</taxon>
        <taxon>Bacillota</taxon>
        <taxon>Bacilli</taxon>
        <taxon>Bacillales</taxon>
        <taxon>Bacillaceae</taxon>
        <taxon>Bacillus</taxon>
        <taxon>Bacillus cereus group</taxon>
    </lineage>
</organism>
<evidence type="ECO:0000313" key="5">
    <source>
        <dbReference type="Proteomes" id="UP000014028"/>
    </source>
</evidence>
<gene>
    <name evidence="4" type="ORF">IKC_06486</name>
</gene>
<feature type="signal peptide" evidence="2">
    <location>
        <begin position="1"/>
        <end position="28"/>
    </location>
</feature>
<reference evidence="4 5" key="1">
    <citation type="submission" date="2012-12" db="EMBL/GenBank/DDBJ databases">
        <title>The Genome Sequence of Bacillus cereus VD184.</title>
        <authorList>
            <consortium name="The Broad Institute Genome Sequencing Platform"/>
            <consortium name="The Broad Institute Genome Sequencing Center for Infectious Disease"/>
            <person name="Feldgarden M."/>
            <person name="Van der Auwera G.A."/>
            <person name="Mahillon J."/>
            <person name="Duprez V."/>
            <person name="Timmery S."/>
            <person name="Mattelet C."/>
            <person name="Dierick K."/>
            <person name="Sun M."/>
            <person name="Yu Z."/>
            <person name="Zhu L."/>
            <person name="Hu X."/>
            <person name="Shank E.B."/>
            <person name="Swiecicka I."/>
            <person name="Hansen B.M."/>
            <person name="Andrup L."/>
            <person name="Walker B."/>
            <person name="Young S.K."/>
            <person name="Zeng Q."/>
            <person name="Gargeya S."/>
            <person name="Fitzgerald M."/>
            <person name="Haas B."/>
            <person name="Abouelleil A."/>
            <person name="Alvarado L."/>
            <person name="Arachchi H.M."/>
            <person name="Berlin A.M."/>
            <person name="Chapman S.B."/>
            <person name="Dewar J."/>
            <person name="Goldberg J."/>
            <person name="Griggs A."/>
            <person name="Gujja S."/>
            <person name="Hansen M."/>
            <person name="Howarth C."/>
            <person name="Imamovic A."/>
            <person name="Larimer J."/>
            <person name="McCowan C."/>
            <person name="Murphy C."/>
            <person name="Neiman D."/>
            <person name="Pearson M."/>
            <person name="Priest M."/>
            <person name="Roberts A."/>
            <person name="Saif S."/>
            <person name="Shea T."/>
            <person name="Sisk P."/>
            <person name="Sykes S."/>
            <person name="Wortman J."/>
            <person name="Nusbaum C."/>
            <person name="Birren B."/>
        </authorList>
    </citation>
    <scope>NUCLEOTIDE SEQUENCE [LARGE SCALE GENOMIC DNA]</scope>
    <source>
        <strain evidence="4 5">VD184</strain>
    </source>
</reference>
<dbReference type="InterPro" id="IPR027439">
    <property type="entry name" value="PA_heptamer_dom"/>
</dbReference>
<sequence>MQLKNIYKCLTITALLAHIAVFPSSSVAEEAKTKKSSTPKTEQQQKNQRADVGLVGYYFVDDQFNESAFVQTGEKGKLLDTKKVKQDTSQIKSIRWEGNIKPSKTGEYILSTSSNKHVTMKINGETIIKQADMEKVMKLEKEKNYSITIEYHVPESGKDLQLFWEMSGEEKVQIPDNNILSPNFSETNQLQSRSGQQQSTSGDFDGDGIPDSLEENGYTFKDAAIVPWKDEYTSQGYKKYTSNSRKAKTSADPYTDFEKVIGRMPEATKREARDPLVAAYPSVGVGMEKFHFSKNENVQEGASGTKTKTVTDTSTTTHSVDIGGSFGWGDKGPSFTFSPKYTHSWSNSTSVANSESDTWSSQIGTNPSEAAYLNANVRYYNGGNAPIYDLRPTSNFVLQNSSESIATITANANTIGNSLGPSATYPAKGQAPISLTQANEAGTIKISVNSETLDKIQEGTETLNIETTQNRGQYGKIDEEGNQIPGGEWDPIRTNIDAVSGALTLNLGSGKENLERRVAAKDLRDPEDKTPELTIKEAIKKAFDVEEVGGRLLYKDANGKDIVLDESVVNIVTDENTKKEIDAQLANMPDKKVYNAKWKRGMKITLHIPEKYFDFEKSDTGFYYTYGESGGYTGSKRGRINAGGNGYSKENLQLNPYTSYTARAYVKSDSPNGLSDVMFYVDNQKGAGKGAKVNGKVNGQQWQTVEFSFNTGANPEYFSHIGFKNNGNAQLHFDDVSVTKWTETENIKIAHGVETWDAYFDAGSPNDAYIDQIKFSRIPNSKVRYQLRYNGTEWKPILPDSSVEDDGNQRILHIGQRTGGLSGPRANTRVEVYAVDEQDENLKVKIADNEMQAKLFPQYTLFFKKQIHNAYTFEIKTGPSAPTAMYKFKNNTKNKVYDLGSVGSNASRWVDWLNYSPEDEYSLIATVNEKEYVLFTEKGKNIPGDK</sequence>
<dbReference type="InterPro" id="IPR037149">
    <property type="entry name" value="PA_heptamer_dom_sf"/>
</dbReference>
<dbReference type="GO" id="GO:0005576">
    <property type="term" value="C:extracellular region"/>
    <property type="evidence" value="ECO:0007669"/>
    <property type="project" value="InterPro"/>
</dbReference>
<evidence type="ECO:0000256" key="1">
    <source>
        <dbReference type="SAM" id="MobiDB-lite"/>
    </source>
</evidence>
<dbReference type="Gene3D" id="2.60.120.240">
    <property type="entry name" value="Protective antigen, heptamerisation domain"/>
    <property type="match status" value="1"/>
</dbReference>
<dbReference type="Proteomes" id="UP000014028">
    <property type="component" value="Unassembled WGS sequence"/>
</dbReference>
<comment type="caution">
    <text evidence="4">The sequence shown here is derived from an EMBL/GenBank/DDBJ whole genome shotgun (WGS) entry which is preliminary data.</text>
</comment>
<dbReference type="InterPro" id="IPR011658">
    <property type="entry name" value="PA14_dom"/>
</dbReference>
<dbReference type="Pfam" id="PF17475">
    <property type="entry name" value="Binary_toxB_2"/>
    <property type="match status" value="1"/>
</dbReference>
<dbReference type="Pfam" id="PF07691">
    <property type="entry name" value="PA14"/>
    <property type="match status" value="1"/>
</dbReference>
<dbReference type="InterPro" id="IPR003896">
    <property type="entry name" value="Bacterial_exotoxin_B"/>
</dbReference>
<dbReference type="InterPro" id="IPR053742">
    <property type="entry name" value="Fungal_ImmunoLectin_sf"/>
</dbReference>
<feature type="compositionally biased region" description="Acidic residues" evidence="1">
    <location>
        <begin position="204"/>
        <end position="214"/>
    </location>
</feature>
<evidence type="ECO:0000313" key="4">
    <source>
        <dbReference type="EMBL" id="EOQ01518.1"/>
    </source>
</evidence>
<dbReference type="PROSITE" id="PS51820">
    <property type="entry name" value="PA14"/>
    <property type="match status" value="1"/>
</dbReference>
<evidence type="ECO:0000256" key="2">
    <source>
        <dbReference type="SAM" id="SignalP"/>
    </source>
</evidence>
<dbReference type="Gene3D" id="3.10.20.110">
    <property type="match status" value="1"/>
</dbReference>
<dbReference type="RefSeq" id="WP_016123960.1">
    <property type="nucleotide sequence ID" value="NZ_KB976847.1"/>
</dbReference>
<protein>
    <recommendedName>
        <fullName evidence="3">PA14 domain-containing protein</fullName>
    </recommendedName>
</protein>
<dbReference type="EMBL" id="AHFK01000106">
    <property type="protein sequence ID" value="EOQ01518.1"/>
    <property type="molecule type" value="Genomic_DNA"/>
</dbReference>
<feature type="domain" description="PA14" evidence="3">
    <location>
        <begin position="49"/>
        <end position="178"/>
    </location>
</feature>
<dbReference type="PRINTS" id="PR01391">
    <property type="entry name" value="BINARYTOXINB"/>
</dbReference>
<dbReference type="Pfam" id="PF17476">
    <property type="entry name" value="Binary_toxB_3"/>
    <property type="match status" value="1"/>
</dbReference>
<dbReference type="AlphaFoldDB" id="A0A9W5R0F2"/>
<dbReference type="Gene3D" id="3.90.182.10">
    <property type="entry name" value="Toxin - Anthrax Protective Antigen,domain 1"/>
    <property type="match status" value="1"/>
</dbReference>
<feature type="compositionally biased region" description="Low complexity" evidence="1">
    <location>
        <begin position="189"/>
        <end position="201"/>
    </location>
</feature>
<evidence type="ECO:0000259" key="3">
    <source>
        <dbReference type="PROSITE" id="PS51820"/>
    </source>
</evidence>
<feature type="compositionally biased region" description="Polar residues" evidence="1">
    <location>
        <begin position="175"/>
        <end position="188"/>
    </location>
</feature>
<feature type="region of interest" description="Disordered" evidence="1">
    <location>
        <begin position="175"/>
        <end position="215"/>
    </location>
</feature>
<accession>A0A9W5R0F2</accession>
<dbReference type="InterPro" id="IPR035331">
    <property type="entry name" value="Binary_toxB_3"/>
</dbReference>
<proteinExistence type="predicted"/>
<dbReference type="GO" id="GO:0051260">
    <property type="term" value="P:protein homooligomerization"/>
    <property type="evidence" value="ECO:0007669"/>
    <property type="project" value="InterPro"/>
</dbReference>
<dbReference type="InterPro" id="IPR037524">
    <property type="entry name" value="PA14/GLEYA"/>
</dbReference>
<feature type="chain" id="PRO_5040758749" description="PA14 domain-containing protein" evidence="2">
    <location>
        <begin position="29"/>
        <end position="946"/>
    </location>
</feature>
<dbReference type="Pfam" id="PF03495">
    <property type="entry name" value="Binary_toxB"/>
    <property type="match status" value="1"/>
</dbReference>
<dbReference type="Gene3D" id="2.60.40.1790">
    <property type="entry name" value="Fungal immunomodulatory protein Fve"/>
    <property type="match status" value="1"/>
</dbReference>
<keyword evidence="2" id="KW-0732">Signal</keyword>
<dbReference type="Gene3D" id="2.60.120.260">
    <property type="entry name" value="Galactose-binding domain-like"/>
    <property type="match status" value="1"/>
</dbReference>